<dbReference type="Pfam" id="PF09579">
    <property type="entry name" value="Spore_YtfJ"/>
    <property type="match status" value="1"/>
</dbReference>
<dbReference type="RefSeq" id="WP_209773727.1">
    <property type="nucleotide sequence ID" value="NZ_JAGINP010000045.1"/>
</dbReference>
<evidence type="ECO:0000313" key="1">
    <source>
        <dbReference type="EMBL" id="MBP2297193.1"/>
    </source>
</evidence>
<comment type="caution">
    <text evidence="1">The sequence shown here is derived from an EMBL/GenBank/DDBJ whole genome shotgun (WGS) entry which is preliminary data.</text>
</comment>
<dbReference type="Proteomes" id="UP000781958">
    <property type="component" value="Unassembled WGS sequence"/>
</dbReference>
<protein>
    <submittedName>
        <fullName evidence="1">Spore protein YtfJ</fullName>
    </submittedName>
</protein>
<sequence>MNILNPFVPDPANTLMVTIANEFEQILEKGAVGTPVQVGDYTMVPLLITTFGIGVGGGSMLGEPVGGGGGGGVIPCAVLIFGPNGVELKTLSNDMTTQASDSVVRLVREATARQSKSRVKEPEPA</sequence>
<dbReference type="EMBL" id="JAGINP010000045">
    <property type="protein sequence ID" value="MBP2297193.1"/>
    <property type="molecule type" value="Genomic_DNA"/>
</dbReference>
<evidence type="ECO:0000313" key="2">
    <source>
        <dbReference type="Proteomes" id="UP000781958"/>
    </source>
</evidence>
<keyword evidence="2" id="KW-1185">Reference proteome</keyword>
<reference evidence="1 2" key="1">
    <citation type="submission" date="2021-03" db="EMBL/GenBank/DDBJ databases">
        <title>Genomic Encyclopedia of Type Strains, Phase III (KMG-III): the genomes of soil and plant-associated and newly described type strains.</title>
        <authorList>
            <person name="Whitman W."/>
        </authorList>
    </citation>
    <scope>NUCLEOTIDE SEQUENCE [LARGE SCALE GENOMIC DNA]</scope>
    <source>
        <strain evidence="1 2">IMMIB AFH-6</strain>
    </source>
</reference>
<dbReference type="InterPro" id="IPR014229">
    <property type="entry name" value="Spore_YtfJ"/>
</dbReference>
<proteinExistence type="predicted"/>
<accession>A0ABS4SXA3</accession>
<organism evidence="1 2">
    <name type="scientific">Azospirillum rugosum</name>
    <dbReference type="NCBI Taxonomy" id="416170"/>
    <lineage>
        <taxon>Bacteria</taxon>
        <taxon>Pseudomonadati</taxon>
        <taxon>Pseudomonadota</taxon>
        <taxon>Alphaproteobacteria</taxon>
        <taxon>Rhodospirillales</taxon>
        <taxon>Azospirillaceae</taxon>
        <taxon>Azospirillum</taxon>
    </lineage>
</organism>
<name>A0ABS4SXA3_9PROT</name>
<gene>
    <name evidence="1" type="ORF">J2851_007012</name>
</gene>